<dbReference type="PROSITE" id="PS50885">
    <property type="entry name" value="HAMP"/>
    <property type="match status" value="1"/>
</dbReference>
<dbReference type="SMART" id="SM00388">
    <property type="entry name" value="HisKA"/>
    <property type="match status" value="1"/>
</dbReference>
<keyword evidence="14" id="KW-0175">Coiled coil</keyword>
<feature type="domain" description="PAC" evidence="18">
    <location>
        <begin position="707"/>
        <end position="759"/>
    </location>
</feature>
<keyword evidence="12" id="KW-0902">Two-component regulatory system</keyword>
<dbReference type="SMART" id="SM00086">
    <property type="entry name" value="PAC"/>
    <property type="match status" value="1"/>
</dbReference>
<evidence type="ECO:0000256" key="5">
    <source>
        <dbReference type="ARBA" id="ARBA00022553"/>
    </source>
</evidence>
<keyword evidence="8" id="KW-0547">Nucleotide-binding</keyword>
<feature type="domain" description="PAS" evidence="17">
    <location>
        <begin position="633"/>
        <end position="678"/>
    </location>
</feature>
<reference evidence="20" key="2">
    <citation type="journal article" date="2021" name="Microbiome">
        <title>Successional dynamics and alternative stable states in a saline activated sludge microbial community over 9 years.</title>
        <authorList>
            <person name="Wang Y."/>
            <person name="Ye J."/>
            <person name="Ju F."/>
            <person name="Liu L."/>
            <person name="Boyd J.A."/>
            <person name="Deng Y."/>
            <person name="Parks D.H."/>
            <person name="Jiang X."/>
            <person name="Yin X."/>
            <person name="Woodcroft B.J."/>
            <person name="Tyson G.W."/>
            <person name="Hugenholtz P."/>
            <person name="Polz M.F."/>
            <person name="Zhang T."/>
        </authorList>
    </citation>
    <scope>NUCLEOTIDE SEQUENCE</scope>
    <source>
        <strain evidence="20">HKST-UBA03</strain>
    </source>
</reference>
<evidence type="ECO:0000256" key="10">
    <source>
        <dbReference type="ARBA" id="ARBA00022840"/>
    </source>
</evidence>
<dbReference type="InterPro" id="IPR050351">
    <property type="entry name" value="BphY/WalK/GraS-like"/>
</dbReference>
<dbReference type="PANTHER" id="PTHR42878:SF7">
    <property type="entry name" value="SENSOR HISTIDINE KINASE GLRK"/>
    <property type="match status" value="1"/>
</dbReference>
<dbReference type="InterPro" id="IPR003660">
    <property type="entry name" value="HAMP_dom"/>
</dbReference>
<evidence type="ECO:0000256" key="8">
    <source>
        <dbReference type="ARBA" id="ARBA00022741"/>
    </source>
</evidence>
<evidence type="ECO:0000256" key="2">
    <source>
        <dbReference type="ARBA" id="ARBA00004651"/>
    </source>
</evidence>
<evidence type="ECO:0000313" key="20">
    <source>
        <dbReference type="EMBL" id="MCA9391674.1"/>
    </source>
</evidence>
<dbReference type="Pfam" id="PF13426">
    <property type="entry name" value="PAS_9"/>
    <property type="match status" value="1"/>
</dbReference>
<dbReference type="GO" id="GO:0007234">
    <property type="term" value="P:osmosensory signaling via phosphorelay pathway"/>
    <property type="evidence" value="ECO:0007669"/>
    <property type="project" value="TreeGrafter"/>
</dbReference>
<evidence type="ECO:0000256" key="9">
    <source>
        <dbReference type="ARBA" id="ARBA00022777"/>
    </source>
</evidence>
<dbReference type="Gene3D" id="3.30.450.20">
    <property type="entry name" value="PAS domain"/>
    <property type="match status" value="3"/>
</dbReference>
<dbReference type="SMART" id="SM00304">
    <property type="entry name" value="HAMP"/>
    <property type="match status" value="1"/>
</dbReference>
<dbReference type="EMBL" id="JAGQKZ010000002">
    <property type="protein sequence ID" value="MCA9391674.1"/>
    <property type="molecule type" value="Genomic_DNA"/>
</dbReference>
<protein>
    <recommendedName>
        <fullName evidence="3">histidine kinase</fullName>
        <ecNumber evidence="3">2.7.13.3</ecNumber>
    </recommendedName>
</protein>
<evidence type="ECO:0000256" key="12">
    <source>
        <dbReference type="ARBA" id="ARBA00023012"/>
    </source>
</evidence>
<dbReference type="InterPro" id="IPR036890">
    <property type="entry name" value="HATPase_C_sf"/>
</dbReference>
<keyword evidence="4" id="KW-1003">Cell membrane</keyword>
<dbReference type="InterPro" id="IPR004358">
    <property type="entry name" value="Sig_transdc_His_kin-like_C"/>
</dbReference>
<keyword evidence="9" id="KW-0418">Kinase</keyword>
<keyword evidence="11 15" id="KW-1133">Transmembrane helix</keyword>
<dbReference type="FunFam" id="1.10.287.130:FF:000001">
    <property type="entry name" value="Two-component sensor histidine kinase"/>
    <property type="match status" value="1"/>
</dbReference>
<dbReference type="InterPro" id="IPR005467">
    <property type="entry name" value="His_kinase_dom"/>
</dbReference>
<dbReference type="CDD" id="cd00082">
    <property type="entry name" value="HisKA"/>
    <property type="match status" value="1"/>
</dbReference>
<feature type="transmembrane region" description="Helical" evidence="15">
    <location>
        <begin position="219"/>
        <end position="242"/>
    </location>
</feature>
<dbReference type="GO" id="GO:0000156">
    <property type="term" value="F:phosphorelay response regulator activity"/>
    <property type="evidence" value="ECO:0007669"/>
    <property type="project" value="TreeGrafter"/>
</dbReference>
<dbReference type="CDD" id="cd00130">
    <property type="entry name" value="PAS"/>
    <property type="match status" value="1"/>
</dbReference>
<feature type="transmembrane region" description="Helical" evidence="15">
    <location>
        <begin position="150"/>
        <end position="167"/>
    </location>
</feature>
<dbReference type="Pfam" id="PF00512">
    <property type="entry name" value="HisKA"/>
    <property type="match status" value="1"/>
</dbReference>
<dbReference type="PANTHER" id="PTHR42878">
    <property type="entry name" value="TWO-COMPONENT HISTIDINE KINASE"/>
    <property type="match status" value="1"/>
</dbReference>
<feature type="transmembrane region" description="Helical" evidence="15">
    <location>
        <begin position="173"/>
        <end position="193"/>
    </location>
</feature>
<feature type="coiled-coil region" evidence="14">
    <location>
        <begin position="596"/>
        <end position="623"/>
    </location>
</feature>
<keyword evidence="13 15" id="KW-0472">Membrane</keyword>
<reference evidence="20" key="1">
    <citation type="submission" date="2020-04" db="EMBL/GenBank/DDBJ databases">
        <authorList>
            <person name="Zhang T."/>
        </authorList>
    </citation>
    <scope>NUCLEOTIDE SEQUENCE</scope>
    <source>
        <strain evidence="20">HKST-UBA03</strain>
    </source>
</reference>
<dbReference type="InterPro" id="IPR033479">
    <property type="entry name" value="dCache_1"/>
</dbReference>
<dbReference type="AlphaFoldDB" id="A0A955RQP9"/>
<dbReference type="InterPro" id="IPR000700">
    <property type="entry name" value="PAS-assoc_C"/>
</dbReference>
<dbReference type="Gene3D" id="3.30.565.10">
    <property type="entry name" value="Histidine kinase-like ATPase, C-terminal domain"/>
    <property type="match status" value="1"/>
</dbReference>
<evidence type="ECO:0000256" key="1">
    <source>
        <dbReference type="ARBA" id="ARBA00000085"/>
    </source>
</evidence>
<dbReference type="GO" id="GO:0030295">
    <property type="term" value="F:protein kinase activator activity"/>
    <property type="evidence" value="ECO:0007669"/>
    <property type="project" value="TreeGrafter"/>
</dbReference>
<dbReference type="Pfam" id="PF02743">
    <property type="entry name" value="dCache_1"/>
    <property type="match status" value="1"/>
</dbReference>
<keyword evidence="7 15" id="KW-0812">Transmembrane</keyword>
<dbReference type="InterPro" id="IPR003594">
    <property type="entry name" value="HATPase_dom"/>
</dbReference>
<dbReference type="SUPFAM" id="SSF55874">
    <property type="entry name" value="ATPase domain of HSP90 chaperone/DNA topoisomerase II/histidine kinase"/>
    <property type="match status" value="1"/>
</dbReference>
<evidence type="ECO:0000256" key="7">
    <source>
        <dbReference type="ARBA" id="ARBA00022692"/>
    </source>
</evidence>
<dbReference type="InterPro" id="IPR000014">
    <property type="entry name" value="PAS"/>
</dbReference>
<dbReference type="PROSITE" id="PS50113">
    <property type="entry name" value="PAC"/>
    <property type="match status" value="1"/>
</dbReference>
<dbReference type="NCBIfam" id="TIGR00229">
    <property type="entry name" value="sensory_box"/>
    <property type="match status" value="1"/>
</dbReference>
<comment type="subcellular location">
    <subcellularLocation>
        <location evidence="2">Cell membrane</location>
        <topology evidence="2">Multi-pass membrane protein</topology>
    </subcellularLocation>
</comment>
<dbReference type="Gene3D" id="1.10.287.130">
    <property type="match status" value="1"/>
</dbReference>
<dbReference type="CDD" id="cd00075">
    <property type="entry name" value="HATPase"/>
    <property type="match status" value="1"/>
</dbReference>
<dbReference type="Proteomes" id="UP000751518">
    <property type="component" value="Unassembled WGS sequence"/>
</dbReference>
<comment type="catalytic activity">
    <reaction evidence="1">
        <text>ATP + protein L-histidine = ADP + protein N-phospho-L-histidine.</text>
        <dbReference type="EC" id="2.7.13.3"/>
    </reaction>
</comment>
<evidence type="ECO:0000256" key="3">
    <source>
        <dbReference type="ARBA" id="ARBA00012438"/>
    </source>
</evidence>
<evidence type="ECO:0000259" key="16">
    <source>
        <dbReference type="PROSITE" id="PS50109"/>
    </source>
</evidence>
<dbReference type="InterPro" id="IPR036097">
    <property type="entry name" value="HisK_dim/P_sf"/>
</dbReference>
<evidence type="ECO:0000259" key="19">
    <source>
        <dbReference type="PROSITE" id="PS50885"/>
    </source>
</evidence>
<comment type="caution">
    <text evidence="20">The sequence shown here is derived from an EMBL/GenBank/DDBJ whole genome shotgun (WGS) entry which is preliminary data.</text>
</comment>
<feature type="transmembrane region" description="Helical" evidence="15">
    <location>
        <begin position="6"/>
        <end position="26"/>
    </location>
</feature>
<dbReference type="InterPro" id="IPR001610">
    <property type="entry name" value="PAC"/>
</dbReference>
<dbReference type="PROSITE" id="PS50109">
    <property type="entry name" value="HIS_KIN"/>
    <property type="match status" value="1"/>
</dbReference>
<evidence type="ECO:0000259" key="17">
    <source>
        <dbReference type="PROSITE" id="PS50112"/>
    </source>
</evidence>
<dbReference type="Gene3D" id="1.10.8.500">
    <property type="entry name" value="HAMP domain in histidine kinase"/>
    <property type="match status" value="1"/>
</dbReference>
<keyword evidence="10" id="KW-0067">ATP-binding</keyword>
<evidence type="ECO:0000313" key="21">
    <source>
        <dbReference type="Proteomes" id="UP000751518"/>
    </source>
</evidence>
<feature type="transmembrane region" description="Helical" evidence="15">
    <location>
        <begin position="127"/>
        <end position="145"/>
    </location>
</feature>
<dbReference type="PROSITE" id="PS50112">
    <property type="entry name" value="PAS"/>
    <property type="match status" value="1"/>
</dbReference>
<feature type="transmembrane region" description="Helical" evidence="15">
    <location>
        <begin position="70"/>
        <end position="90"/>
    </location>
</feature>
<evidence type="ECO:0000256" key="11">
    <source>
        <dbReference type="ARBA" id="ARBA00022989"/>
    </source>
</evidence>
<dbReference type="GO" id="GO:0005886">
    <property type="term" value="C:plasma membrane"/>
    <property type="evidence" value="ECO:0007669"/>
    <property type="project" value="UniProtKB-SubCell"/>
</dbReference>
<evidence type="ECO:0000256" key="4">
    <source>
        <dbReference type="ARBA" id="ARBA00022475"/>
    </source>
</evidence>
<evidence type="ECO:0000256" key="15">
    <source>
        <dbReference type="SAM" id="Phobius"/>
    </source>
</evidence>
<dbReference type="EC" id="2.7.13.3" evidence="3"/>
<dbReference type="GO" id="GO:0005524">
    <property type="term" value="F:ATP binding"/>
    <property type="evidence" value="ECO:0007669"/>
    <property type="project" value="UniProtKB-KW"/>
</dbReference>
<dbReference type="PRINTS" id="PR00344">
    <property type="entry name" value="BCTRLSENSOR"/>
</dbReference>
<dbReference type="FunFam" id="3.30.565.10:FF:000006">
    <property type="entry name" value="Sensor histidine kinase WalK"/>
    <property type="match status" value="1"/>
</dbReference>
<dbReference type="InterPro" id="IPR035965">
    <property type="entry name" value="PAS-like_dom_sf"/>
</dbReference>
<evidence type="ECO:0000256" key="6">
    <source>
        <dbReference type="ARBA" id="ARBA00022679"/>
    </source>
</evidence>
<accession>A0A955RQP9</accession>
<dbReference type="InterPro" id="IPR003661">
    <property type="entry name" value="HisK_dim/P_dom"/>
</dbReference>
<dbReference type="CDD" id="cd06225">
    <property type="entry name" value="HAMP"/>
    <property type="match status" value="1"/>
</dbReference>
<dbReference type="SMART" id="SM00091">
    <property type="entry name" value="PAS"/>
    <property type="match status" value="1"/>
</dbReference>
<sequence>MYVTLIAHIAMLILTTGLAMLMFAIYRHNKNRFVLMLAMLFTTGIIGSVIEMAEQLSWVNVEFSLKANHSITAIIIIGLIYLLMLVIFGIKVTWRYFAFFIVAALVVFAFGTSNLPQVAGLNFTTHAAIPLTTVALLLCLVLFYLTRRPGIIFFALFLVGISVGGAVSPVNTLISLIIKGISYVIITIGALIYRNISGASSEPLIGKIFARNISIRPRITVTFISIFIVVITTAGICISLLLGHVLTTEAIEGLSVVAADRAKELEDNIQDRIQNTKLLALTPTIIDIARTPRKTLDPDQITDTFFLNLKRSIGFNNLFFIDTDGNVSDLLNKKTGESMENISTIGRYLEQSYTSAKNSNDTALSGFYRSAESDNTFFALIVTQITDEDTNLGFLAAEIDDSFVAQTISNRAGLGSTGEILLSAFDEEGNAVFLNKPRFPSVTPIPQLIPGNATAAPVIQTLNNTPLQLTDSVDYRGKNVFLVTRHVDILDWALVVKIDKNEALAPVTQQTGVLFGLAVLAVAIFYTVSYFISREISRPIEELKKGIKVVQSGNFNYQVGTTARDEIGELSRAFDRMTLTLKETYELIDLKVSQQTKEIRSQKDDLEEQHQTLVKALEEVQKEKIHSEKLADDLQKFRLAVENTSDQIVISDADGIVIYANEAMERLTGYSRGEALGKKAGTLWGGLMPKEFYQNMWHTIKEDKVHFFGELTNKRKNGQTYIADLHIDPILNAQGEVVYFVALERDVTQVKEIDRMKSEFISLVSHQLRTPLGAIKWYLEMLIDGDAGKLTKQQEQFINNINDSNERMLVLVNTLLSVSRIESGRIEIHLEPVDLGDLFSTIEKEIEGMANKKSQHLGINVSSDLTEVMADPRLLRQSVINLVTNAIKYTPEEGTITVLVERDPDNEEAFLIEVRDTGYGIPNDERDQIFNKFYRASNVVRYETDGTGLGLYFVKAIIDASGGEIWFDSILNKGTTFWIRLPLHPPNVKDENEEHDRKE</sequence>
<feature type="domain" description="Histidine kinase" evidence="16">
    <location>
        <begin position="763"/>
        <end position="985"/>
    </location>
</feature>
<feature type="transmembrane region" description="Helical" evidence="15">
    <location>
        <begin position="97"/>
        <end position="115"/>
    </location>
</feature>
<keyword evidence="6" id="KW-0808">Transferase</keyword>
<evidence type="ECO:0000256" key="14">
    <source>
        <dbReference type="SAM" id="Coils"/>
    </source>
</evidence>
<dbReference type="SUPFAM" id="SSF158472">
    <property type="entry name" value="HAMP domain-like"/>
    <property type="match status" value="1"/>
</dbReference>
<gene>
    <name evidence="20" type="ORF">KC614_00525</name>
</gene>
<dbReference type="SMART" id="SM00387">
    <property type="entry name" value="HATPase_c"/>
    <property type="match status" value="1"/>
</dbReference>
<organism evidence="20 21">
    <name type="scientific">candidate division WWE3 bacterium</name>
    <dbReference type="NCBI Taxonomy" id="2053526"/>
    <lineage>
        <taxon>Bacteria</taxon>
        <taxon>Katanobacteria</taxon>
    </lineage>
</organism>
<evidence type="ECO:0000256" key="13">
    <source>
        <dbReference type="ARBA" id="ARBA00023136"/>
    </source>
</evidence>
<dbReference type="SUPFAM" id="SSF55785">
    <property type="entry name" value="PYP-like sensor domain (PAS domain)"/>
    <property type="match status" value="1"/>
</dbReference>
<evidence type="ECO:0000259" key="18">
    <source>
        <dbReference type="PROSITE" id="PS50113"/>
    </source>
</evidence>
<dbReference type="Pfam" id="PF02518">
    <property type="entry name" value="HATPase_c"/>
    <property type="match status" value="1"/>
</dbReference>
<feature type="domain" description="HAMP" evidence="19">
    <location>
        <begin position="534"/>
        <end position="586"/>
    </location>
</feature>
<keyword evidence="5" id="KW-0597">Phosphoprotein</keyword>
<name>A0A955RQP9_UNCKA</name>
<proteinExistence type="predicted"/>
<dbReference type="GO" id="GO:0000155">
    <property type="term" value="F:phosphorelay sensor kinase activity"/>
    <property type="evidence" value="ECO:0007669"/>
    <property type="project" value="InterPro"/>
</dbReference>
<dbReference type="Pfam" id="PF00672">
    <property type="entry name" value="HAMP"/>
    <property type="match status" value="1"/>
</dbReference>
<feature type="transmembrane region" description="Helical" evidence="15">
    <location>
        <begin position="33"/>
        <end position="50"/>
    </location>
</feature>
<dbReference type="SUPFAM" id="SSF47384">
    <property type="entry name" value="Homodimeric domain of signal transducing histidine kinase"/>
    <property type="match status" value="1"/>
</dbReference>